<evidence type="ECO:0000313" key="1">
    <source>
        <dbReference type="EMBL" id="KAI4324822.1"/>
    </source>
</evidence>
<gene>
    <name evidence="1" type="ORF">MLD38_030275</name>
</gene>
<protein>
    <submittedName>
        <fullName evidence="1">Uncharacterized protein</fullName>
    </submittedName>
</protein>
<name>A0ACB9MKT6_9MYRT</name>
<accession>A0ACB9MKT6</accession>
<reference evidence="2" key="1">
    <citation type="journal article" date="2023" name="Front. Plant Sci.">
        <title>Chromosomal-level genome assembly of Melastoma candidum provides insights into trichome evolution.</title>
        <authorList>
            <person name="Zhong Y."/>
            <person name="Wu W."/>
            <person name="Sun C."/>
            <person name="Zou P."/>
            <person name="Liu Y."/>
            <person name="Dai S."/>
            <person name="Zhou R."/>
        </authorList>
    </citation>
    <scope>NUCLEOTIDE SEQUENCE [LARGE SCALE GENOMIC DNA]</scope>
</reference>
<sequence>MRRTAVLKLIPLGIVSLLLLSMTPCYAGQPDPALRQVSEFEGVRRGGGAEGGCEGEEDCLLMRRTLAAHLDYIYTQHQKHKH</sequence>
<comment type="caution">
    <text evidence="1">The sequence shown here is derived from an EMBL/GenBank/DDBJ whole genome shotgun (WGS) entry which is preliminary data.</text>
</comment>
<keyword evidence="2" id="KW-1185">Reference proteome</keyword>
<evidence type="ECO:0000313" key="2">
    <source>
        <dbReference type="Proteomes" id="UP001057402"/>
    </source>
</evidence>
<organism evidence="1 2">
    <name type="scientific">Melastoma candidum</name>
    <dbReference type="NCBI Taxonomy" id="119954"/>
    <lineage>
        <taxon>Eukaryota</taxon>
        <taxon>Viridiplantae</taxon>
        <taxon>Streptophyta</taxon>
        <taxon>Embryophyta</taxon>
        <taxon>Tracheophyta</taxon>
        <taxon>Spermatophyta</taxon>
        <taxon>Magnoliopsida</taxon>
        <taxon>eudicotyledons</taxon>
        <taxon>Gunneridae</taxon>
        <taxon>Pentapetalae</taxon>
        <taxon>rosids</taxon>
        <taxon>malvids</taxon>
        <taxon>Myrtales</taxon>
        <taxon>Melastomataceae</taxon>
        <taxon>Melastomatoideae</taxon>
        <taxon>Melastomateae</taxon>
        <taxon>Melastoma</taxon>
    </lineage>
</organism>
<dbReference type="EMBL" id="CM042888">
    <property type="protein sequence ID" value="KAI4324822.1"/>
    <property type="molecule type" value="Genomic_DNA"/>
</dbReference>
<dbReference type="Proteomes" id="UP001057402">
    <property type="component" value="Chromosome 9"/>
</dbReference>
<proteinExistence type="predicted"/>